<gene>
    <name evidence="2" type="ORF">SAMN05443637_12814</name>
</gene>
<protein>
    <submittedName>
        <fullName evidence="2">Helix-turn-helix domain-containing protein</fullName>
    </submittedName>
</protein>
<dbReference type="InterPro" id="IPR043917">
    <property type="entry name" value="DUF5753"/>
</dbReference>
<sequence length="283" mass="31121">MPNRKRDYDPKQLDALSRLLRRLRTEAGLSANSASKLARGVSQSGLSRYERGLIVPSVEQATELARVYGASPADRAELLRMVRDLRERTSVPAKVILRRGGLQERIKRIENGSIHLRTFQPLLIPGLLQTPAYQRAVFASGGDMTPDAQAAEVAARTERQTIVGDGQHQVTVVVPEAALRWQLGGPEVMVEQLRHLIDRSRLPGVRVGVIPWRSAVDLAPTHGFDLFDERAVLVGIETAATFLTNPVDVAVFVKQFGQLEALAVFDDEARQVIAAVLDDLQIG</sequence>
<dbReference type="InterPro" id="IPR010982">
    <property type="entry name" value="Lambda_DNA-bd_dom_sf"/>
</dbReference>
<feature type="domain" description="HTH cro/C1-type" evidence="1">
    <location>
        <begin position="20"/>
        <end position="75"/>
    </location>
</feature>
<dbReference type="CDD" id="cd00093">
    <property type="entry name" value="HTH_XRE"/>
    <property type="match status" value="1"/>
</dbReference>
<dbReference type="Pfam" id="PF19054">
    <property type="entry name" value="DUF5753"/>
    <property type="match status" value="1"/>
</dbReference>
<dbReference type="GO" id="GO:0003677">
    <property type="term" value="F:DNA binding"/>
    <property type="evidence" value="ECO:0007669"/>
    <property type="project" value="InterPro"/>
</dbReference>
<organism evidence="2 3">
    <name type="scientific">Pseudonocardia thermophila</name>
    <dbReference type="NCBI Taxonomy" id="1848"/>
    <lineage>
        <taxon>Bacteria</taxon>
        <taxon>Bacillati</taxon>
        <taxon>Actinomycetota</taxon>
        <taxon>Actinomycetes</taxon>
        <taxon>Pseudonocardiales</taxon>
        <taxon>Pseudonocardiaceae</taxon>
        <taxon>Pseudonocardia</taxon>
    </lineage>
</organism>
<dbReference type="OrthoDB" id="4966777at2"/>
<dbReference type="AlphaFoldDB" id="A0A1M7AI51"/>
<reference evidence="2 3" key="1">
    <citation type="submission" date="2016-11" db="EMBL/GenBank/DDBJ databases">
        <authorList>
            <person name="Jaros S."/>
            <person name="Januszkiewicz K."/>
            <person name="Wedrychowicz H."/>
        </authorList>
    </citation>
    <scope>NUCLEOTIDE SEQUENCE [LARGE SCALE GENOMIC DNA]</scope>
    <source>
        <strain evidence="2 3">DSM 43832</strain>
    </source>
</reference>
<keyword evidence="3" id="KW-1185">Reference proteome</keyword>
<evidence type="ECO:0000313" key="2">
    <source>
        <dbReference type="EMBL" id="SHL42275.1"/>
    </source>
</evidence>
<dbReference type="STRING" id="1848.SAMN05443637_12814"/>
<proteinExistence type="predicted"/>
<accession>A0A1M7AI51</accession>
<dbReference type="RefSeq" id="WP_073460255.1">
    <property type="nucleotide sequence ID" value="NZ_FRAP01000028.1"/>
</dbReference>
<dbReference type="Pfam" id="PF13560">
    <property type="entry name" value="HTH_31"/>
    <property type="match status" value="1"/>
</dbReference>
<dbReference type="SUPFAM" id="SSF47413">
    <property type="entry name" value="lambda repressor-like DNA-binding domains"/>
    <property type="match status" value="1"/>
</dbReference>
<dbReference type="SMART" id="SM00530">
    <property type="entry name" value="HTH_XRE"/>
    <property type="match status" value="1"/>
</dbReference>
<dbReference type="Gene3D" id="1.10.260.40">
    <property type="entry name" value="lambda repressor-like DNA-binding domains"/>
    <property type="match status" value="1"/>
</dbReference>
<name>A0A1M7AI51_PSETH</name>
<evidence type="ECO:0000313" key="3">
    <source>
        <dbReference type="Proteomes" id="UP000184363"/>
    </source>
</evidence>
<dbReference type="InterPro" id="IPR001387">
    <property type="entry name" value="Cro/C1-type_HTH"/>
</dbReference>
<dbReference type="PROSITE" id="PS50943">
    <property type="entry name" value="HTH_CROC1"/>
    <property type="match status" value="1"/>
</dbReference>
<dbReference type="Proteomes" id="UP000184363">
    <property type="component" value="Unassembled WGS sequence"/>
</dbReference>
<evidence type="ECO:0000259" key="1">
    <source>
        <dbReference type="PROSITE" id="PS50943"/>
    </source>
</evidence>
<dbReference type="EMBL" id="FRAP01000028">
    <property type="protein sequence ID" value="SHL42275.1"/>
    <property type="molecule type" value="Genomic_DNA"/>
</dbReference>